<comment type="similarity">
    <text evidence="1">Belongs to the glycosyltransferase 10 family.</text>
</comment>
<keyword evidence="2" id="KW-0328">Glycosyltransferase</keyword>
<keyword evidence="3" id="KW-0808">Transferase</keyword>
<dbReference type="Gene3D" id="3.40.50.11660">
    <property type="entry name" value="Glycosyl transferase family 10, C-terminal domain"/>
    <property type="match status" value="1"/>
</dbReference>
<dbReference type="Proteomes" id="UP000178935">
    <property type="component" value="Unassembled WGS sequence"/>
</dbReference>
<evidence type="ECO:0000259" key="4">
    <source>
        <dbReference type="Pfam" id="PF00852"/>
    </source>
</evidence>
<dbReference type="InterPro" id="IPR038577">
    <property type="entry name" value="GT10-like_C_sf"/>
</dbReference>
<dbReference type="GO" id="GO:0046920">
    <property type="term" value="F:alpha-(1-&gt;3)-fucosyltransferase activity"/>
    <property type="evidence" value="ECO:0007669"/>
    <property type="project" value="TreeGrafter"/>
</dbReference>
<proteinExistence type="inferred from homology"/>
<protein>
    <recommendedName>
        <fullName evidence="4">Fucosyltransferase C-terminal domain-containing protein</fullName>
    </recommendedName>
</protein>
<organism evidence="5 6">
    <name type="scientific">Candidatus Staskawiczbacteria bacterium RIFOXYD1_FULL_32_13</name>
    <dbReference type="NCBI Taxonomy" id="1802234"/>
    <lineage>
        <taxon>Bacteria</taxon>
        <taxon>Candidatus Staskawicziibacteriota</taxon>
    </lineage>
</organism>
<dbReference type="AlphaFoldDB" id="A0A1G2JQB5"/>
<comment type="caution">
    <text evidence="5">The sequence shown here is derived from an EMBL/GenBank/DDBJ whole genome shotgun (WGS) entry which is preliminary data.</text>
</comment>
<evidence type="ECO:0000256" key="2">
    <source>
        <dbReference type="ARBA" id="ARBA00022676"/>
    </source>
</evidence>
<evidence type="ECO:0000313" key="6">
    <source>
        <dbReference type="Proteomes" id="UP000178935"/>
    </source>
</evidence>
<dbReference type="InterPro" id="IPR001503">
    <property type="entry name" value="Glyco_trans_10"/>
</dbReference>
<name>A0A1G2JQB5_9BACT</name>
<reference evidence="5 6" key="1">
    <citation type="journal article" date="2016" name="Nat. Commun.">
        <title>Thousands of microbial genomes shed light on interconnected biogeochemical processes in an aquifer system.</title>
        <authorList>
            <person name="Anantharaman K."/>
            <person name="Brown C.T."/>
            <person name="Hug L.A."/>
            <person name="Sharon I."/>
            <person name="Castelle C.J."/>
            <person name="Probst A.J."/>
            <person name="Thomas B.C."/>
            <person name="Singh A."/>
            <person name="Wilkins M.J."/>
            <person name="Karaoz U."/>
            <person name="Brodie E.L."/>
            <person name="Williams K.H."/>
            <person name="Hubbard S.S."/>
            <person name="Banfield J.F."/>
        </authorList>
    </citation>
    <scope>NUCLEOTIDE SEQUENCE [LARGE SCALE GENOMIC DNA]</scope>
</reference>
<dbReference type="PANTHER" id="PTHR11929">
    <property type="entry name" value="ALPHA- 1,3 -FUCOSYLTRANSFERASE"/>
    <property type="match status" value="1"/>
</dbReference>
<dbReference type="PANTHER" id="PTHR11929:SF194">
    <property type="entry name" value="ALPHA-(1,3)-FUCOSYLTRANSFERASE 10"/>
    <property type="match status" value="1"/>
</dbReference>
<evidence type="ECO:0000256" key="3">
    <source>
        <dbReference type="ARBA" id="ARBA00022679"/>
    </source>
</evidence>
<feature type="domain" description="Fucosyltransferase C-terminal" evidence="4">
    <location>
        <begin position="223"/>
        <end position="308"/>
    </location>
</feature>
<evidence type="ECO:0000313" key="5">
    <source>
        <dbReference type="EMBL" id="OGZ89282.1"/>
    </source>
</evidence>
<sequence>MIKTIFFICSKSFLKNELFNLKSSHNRDNCLYPYYLLKQYLSIKGISLNTYDYFNKNINEPYSLIFFDFPKNIDYYLKNYPNSDKFLFIYESPIKNPANQIIENHKYFKKIFTWNSIIVDNKKYFKLNYAMQIPTNTPCVNFKNKKLCTAIFGHKLQSHKLELYSERINAIKWFQNNHLEDFDLYGEGWNKYYFKNKLFHLNRFQFLTKLLKPNFPFYKGPVKSKIETYKNYKFALCFENAKFPNYVTEKIFDCFFARCVPIYLGAPNITTFIPQNTFIDKRQFKTYDELYNFLTNINEETYNKYLENIKNFIKSDKIIPFSAEYFASTIMNEIIKK</sequence>
<dbReference type="EMBL" id="MHPU01000008">
    <property type="protein sequence ID" value="OGZ89282.1"/>
    <property type="molecule type" value="Genomic_DNA"/>
</dbReference>
<dbReference type="InterPro" id="IPR055270">
    <property type="entry name" value="Glyco_tran_10_C"/>
</dbReference>
<dbReference type="GO" id="GO:0016020">
    <property type="term" value="C:membrane"/>
    <property type="evidence" value="ECO:0007669"/>
    <property type="project" value="InterPro"/>
</dbReference>
<evidence type="ECO:0000256" key="1">
    <source>
        <dbReference type="ARBA" id="ARBA00008919"/>
    </source>
</evidence>
<dbReference type="SUPFAM" id="SSF53756">
    <property type="entry name" value="UDP-Glycosyltransferase/glycogen phosphorylase"/>
    <property type="match status" value="1"/>
</dbReference>
<gene>
    <name evidence="5" type="ORF">A2561_02520</name>
</gene>
<dbReference type="Pfam" id="PF00852">
    <property type="entry name" value="Glyco_transf_10"/>
    <property type="match status" value="1"/>
</dbReference>
<accession>A0A1G2JQB5</accession>